<sequence length="451" mass="50745">MAPWQVPPPLLLSLVFRLVLEKRVALALAENLLLIGLIQRAELSWTTILVIVTVFVASAFFQTQSEYAGSVQSTDSGTAPRGCPVKIWDSSSGCRTDTLRQWNQKSNYGPLRKAQVPESDGDLHAGKAFHGRVTMFPCDLRHLRRSGFKNDYHHSYLYVGYPVGLRACYSPLVTVEPPFRPRFLLPTKKAWFRIRPEDHAFNGGANLSMTQKLEEFLLSEGEDPAEWPYAYLLTPPSVTWQLNNPLSFWYLRRMASVGCGSRGTAERLRPGMALIAFKANLRRIYKSHHLHPLRQAMLFIRLILVATPLEKLKIMVTLKEGNETVMHGVVNSTGLPLDAATATEGAEHPDKSREYQNCYLQVCTAVRKTFVFVPARLVHFLLLGVALYSYWLLGTSLIVPRRSSPVFSFLGELIHVLPEALRLHTLLETPLMLASYVRASKLGFLELFLGA</sequence>
<keyword evidence="1" id="KW-0472">Membrane</keyword>
<dbReference type="Proteomes" id="UP000191672">
    <property type="component" value="Unassembled WGS sequence"/>
</dbReference>
<dbReference type="InterPro" id="IPR010775">
    <property type="entry name" value="DUF1365"/>
</dbReference>
<accession>A0A1V6PDV9</accession>
<organism evidence="2 3">
    <name type="scientific">Penicillium antarcticum</name>
    <dbReference type="NCBI Taxonomy" id="416450"/>
    <lineage>
        <taxon>Eukaryota</taxon>
        <taxon>Fungi</taxon>
        <taxon>Dikarya</taxon>
        <taxon>Ascomycota</taxon>
        <taxon>Pezizomycotina</taxon>
        <taxon>Eurotiomycetes</taxon>
        <taxon>Eurotiomycetidae</taxon>
        <taxon>Eurotiales</taxon>
        <taxon>Aspergillaceae</taxon>
        <taxon>Penicillium</taxon>
    </lineage>
</organism>
<evidence type="ECO:0000313" key="2">
    <source>
        <dbReference type="EMBL" id="OQD75270.1"/>
    </source>
</evidence>
<protein>
    <submittedName>
        <fullName evidence="2">Uncharacterized protein</fullName>
    </submittedName>
</protein>
<comment type="caution">
    <text evidence="2">The sequence shown here is derived from an EMBL/GenBank/DDBJ whole genome shotgun (WGS) entry which is preliminary data.</text>
</comment>
<evidence type="ECO:0000313" key="3">
    <source>
        <dbReference type="Proteomes" id="UP000191672"/>
    </source>
</evidence>
<evidence type="ECO:0000256" key="1">
    <source>
        <dbReference type="SAM" id="Phobius"/>
    </source>
</evidence>
<proteinExistence type="predicted"/>
<feature type="transmembrane region" description="Helical" evidence="1">
    <location>
        <begin position="377"/>
        <end position="399"/>
    </location>
</feature>
<dbReference type="Pfam" id="PF07103">
    <property type="entry name" value="DUF1365"/>
    <property type="match status" value="1"/>
</dbReference>
<feature type="transmembrane region" description="Helical" evidence="1">
    <location>
        <begin position="43"/>
        <end position="61"/>
    </location>
</feature>
<dbReference type="STRING" id="416450.A0A1V6PDV9"/>
<gene>
    <name evidence="2" type="ORF">PENANT_c157G08758</name>
</gene>
<keyword evidence="1" id="KW-0812">Transmembrane</keyword>
<dbReference type="EMBL" id="MDYN01000157">
    <property type="protein sequence ID" value="OQD75270.1"/>
    <property type="molecule type" value="Genomic_DNA"/>
</dbReference>
<keyword evidence="1" id="KW-1133">Transmembrane helix</keyword>
<reference evidence="3" key="1">
    <citation type="journal article" date="2017" name="Nat. Microbiol.">
        <title>Global analysis of biosynthetic gene clusters reveals vast potential of secondary metabolite production in Penicillium species.</title>
        <authorList>
            <person name="Nielsen J.C."/>
            <person name="Grijseels S."/>
            <person name="Prigent S."/>
            <person name="Ji B."/>
            <person name="Dainat J."/>
            <person name="Nielsen K.F."/>
            <person name="Frisvad J.C."/>
            <person name="Workman M."/>
            <person name="Nielsen J."/>
        </authorList>
    </citation>
    <scope>NUCLEOTIDE SEQUENCE [LARGE SCALE GENOMIC DNA]</scope>
    <source>
        <strain evidence="3">IBT 31811</strain>
    </source>
</reference>
<keyword evidence="3" id="KW-1185">Reference proteome</keyword>
<name>A0A1V6PDV9_9EURO</name>
<dbReference type="AlphaFoldDB" id="A0A1V6PDV9"/>